<comment type="similarity">
    <text evidence="1">Belongs to the protein-tyrosine phosphatase family.</text>
</comment>
<dbReference type="PROSITE" id="PS50056">
    <property type="entry name" value="TYR_PHOSPHATASE_2"/>
    <property type="match status" value="1"/>
</dbReference>
<organism evidence="3 4">
    <name type="scientific">Gordonia jinhuaensis</name>
    <dbReference type="NCBI Taxonomy" id="1517702"/>
    <lineage>
        <taxon>Bacteria</taxon>
        <taxon>Bacillati</taxon>
        <taxon>Actinomycetota</taxon>
        <taxon>Actinomycetes</taxon>
        <taxon>Mycobacteriales</taxon>
        <taxon>Gordoniaceae</taxon>
        <taxon>Gordonia</taxon>
    </lineage>
</organism>
<dbReference type="InterPro" id="IPR016130">
    <property type="entry name" value="Tyr_Pase_AS"/>
</dbReference>
<dbReference type="InterPro" id="IPR000387">
    <property type="entry name" value="Tyr_Pase_dom"/>
</dbReference>
<evidence type="ECO:0000259" key="2">
    <source>
        <dbReference type="PROSITE" id="PS50056"/>
    </source>
</evidence>
<dbReference type="AlphaFoldDB" id="A0A916TBR6"/>
<evidence type="ECO:0000313" key="4">
    <source>
        <dbReference type="Proteomes" id="UP000621454"/>
    </source>
</evidence>
<dbReference type="InterPro" id="IPR026893">
    <property type="entry name" value="Tyr/Ser_Pase_IphP-type"/>
</dbReference>
<dbReference type="Gene3D" id="3.90.190.10">
    <property type="entry name" value="Protein tyrosine phosphatase superfamily"/>
    <property type="match status" value="1"/>
</dbReference>
<gene>
    <name evidence="3" type="ORF">GCM10011489_28550</name>
</gene>
<evidence type="ECO:0000313" key="3">
    <source>
        <dbReference type="EMBL" id="GGB39164.1"/>
    </source>
</evidence>
<dbReference type="GO" id="GO:0004721">
    <property type="term" value="F:phosphoprotein phosphatase activity"/>
    <property type="evidence" value="ECO:0007669"/>
    <property type="project" value="InterPro"/>
</dbReference>
<keyword evidence="4" id="KW-1185">Reference proteome</keyword>
<dbReference type="EMBL" id="BMGC01000023">
    <property type="protein sequence ID" value="GGB39164.1"/>
    <property type="molecule type" value="Genomic_DNA"/>
</dbReference>
<dbReference type="PANTHER" id="PTHR31126">
    <property type="entry name" value="TYROSINE-PROTEIN PHOSPHATASE"/>
    <property type="match status" value="1"/>
</dbReference>
<sequence length="242" mass="25722">MTDTDFLTPITVEGTYNFRAIPSLDAGESVIRSNTLFRSDALDGITDQGRDALASLRINRIIDLRSADEIHGEPASFTTPTVVAAPIFESGRPTTTADSSITLEAVYRDMIDNRGVALAGAVRAIATSSAPVLVHCTAGKDRTGVVVALALLACGVDRADIVDDYILTSANLSGEWLDSMRTRIAAAGYSIPDEALVASPAELMDATIDRIITEFDSATGYLEAHGFTTADHDELLTTLVEQ</sequence>
<accession>A0A916TBR6</accession>
<dbReference type="SUPFAM" id="SSF52799">
    <property type="entry name" value="(Phosphotyrosine protein) phosphatases II"/>
    <property type="match status" value="1"/>
</dbReference>
<reference evidence="3" key="1">
    <citation type="journal article" date="2014" name="Int. J. Syst. Evol. Microbiol.">
        <title>Complete genome sequence of Corynebacterium casei LMG S-19264T (=DSM 44701T), isolated from a smear-ripened cheese.</title>
        <authorList>
            <consortium name="US DOE Joint Genome Institute (JGI-PGF)"/>
            <person name="Walter F."/>
            <person name="Albersmeier A."/>
            <person name="Kalinowski J."/>
            <person name="Ruckert C."/>
        </authorList>
    </citation>
    <scope>NUCLEOTIDE SEQUENCE</scope>
    <source>
        <strain evidence="3">CGMCC 1.12827</strain>
    </source>
</reference>
<dbReference type="PANTHER" id="PTHR31126:SF1">
    <property type="entry name" value="TYROSINE SPECIFIC PROTEIN PHOSPHATASES DOMAIN-CONTAINING PROTEIN"/>
    <property type="match status" value="1"/>
</dbReference>
<dbReference type="InterPro" id="IPR029021">
    <property type="entry name" value="Prot-tyrosine_phosphatase-like"/>
</dbReference>
<dbReference type="PROSITE" id="PS00383">
    <property type="entry name" value="TYR_PHOSPHATASE_1"/>
    <property type="match status" value="1"/>
</dbReference>
<comment type="caution">
    <text evidence="3">The sequence shown here is derived from an EMBL/GenBank/DDBJ whole genome shotgun (WGS) entry which is preliminary data.</text>
</comment>
<proteinExistence type="inferred from homology"/>
<dbReference type="Pfam" id="PF13350">
    <property type="entry name" value="Y_phosphatase3"/>
    <property type="match status" value="1"/>
</dbReference>
<dbReference type="Proteomes" id="UP000621454">
    <property type="component" value="Unassembled WGS sequence"/>
</dbReference>
<evidence type="ECO:0000256" key="1">
    <source>
        <dbReference type="ARBA" id="ARBA00009580"/>
    </source>
</evidence>
<protein>
    <submittedName>
        <fullName evidence="3">Protein-tyrosine-phosphatase</fullName>
    </submittedName>
</protein>
<name>A0A916TBR6_9ACTN</name>
<feature type="domain" description="Tyrosine specific protein phosphatases" evidence="2">
    <location>
        <begin position="116"/>
        <end position="163"/>
    </location>
</feature>
<reference evidence="3" key="2">
    <citation type="submission" date="2020-09" db="EMBL/GenBank/DDBJ databases">
        <authorList>
            <person name="Sun Q."/>
            <person name="Zhou Y."/>
        </authorList>
    </citation>
    <scope>NUCLEOTIDE SEQUENCE</scope>
    <source>
        <strain evidence="3">CGMCC 1.12827</strain>
    </source>
</reference>
<dbReference type="RefSeq" id="WP_188587262.1">
    <property type="nucleotide sequence ID" value="NZ_BMGC01000023.1"/>
</dbReference>